<evidence type="ECO:0000259" key="8">
    <source>
        <dbReference type="PROSITE" id="PS50011"/>
    </source>
</evidence>
<keyword evidence="10" id="KW-1185">Reference proteome</keyword>
<dbReference type="InterPro" id="IPR000719">
    <property type="entry name" value="Prot_kinase_dom"/>
</dbReference>
<evidence type="ECO:0000313" key="10">
    <source>
        <dbReference type="Proteomes" id="UP000503462"/>
    </source>
</evidence>
<dbReference type="Gene3D" id="1.10.510.10">
    <property type="entry name" value="Transferase(Phosphotransferase) domain 1"/>
    <property type="match status" value="1"/>
</dbReference>
<evidence type="ECO:0000256" key="4">
    <source>
        <dbReference type="ARBA" id="ARBA00022840"/>
    </source>
</evidence>
<dbReference type="PROSITE" id="PS00107">
    <property type="entry name" value="PROTEIN_KINASE_ATP"/>
    <property type="match status" value="1"/>
</dbReference>
<keyword evidence="1" id="KW-0808">Transferase</keyword>
<dbReference type="PROSITE" id="PS50011">
    <property type="entry name" value="PROTEIN_KINASE_DOM"/>
    <property type="match status" value="1"/>
</dbReference>
<sequence length="610" mass="68121">MSRFFRSADSDSSNSNDSDSDDGAELQESQLIIRESPPASVPDATFDDTELGSRARHQDLLLHALLEERCLYQARDQLGEATSTYRVQQHAQEQYQSLSQRLAAYGVIAPGLNHAAFVTRRQAVRDGLDALSRTQTSGQITSTELVSRRGGDLQPSMQQLEMGIEAPQLFRQQVELPQLMDLPQPRNIHDALLTMNNRSPTTTTAAFFNGSRYQREFEEVCTLGRGGYGIVYQCKHRFDGLSYAVKKVPLSTGRLQRIRDRGQTEIDRLLLELTTLARLDHPNIVRYFGGWVEYATLRQHNLGLSNEDATFDTSKHTTRSVSTSRTNARFAEVADDFICFEPSTSHGTTTTMQDTSDSADTLQRQSTRNTQATVSDTDVESIDRSVSASVEYSTLSDFVDDTSPCLALHIQMGLYPMTLTDYIASTSTSKHCFHVEPSVRILSALVDGIVYLHSQGVVHRDLKPANVFLSEQQHKHGWCRQCSPVNYEGLKIRIGDFGLVAALAQKESDNMTIPVGTELYRPHSAIDRSGLEALDWFALGIMAFELLWPFSTRMERHETLSALKAGVYPLGFAQRMGDHTDDVMALVEYLLRSHHPVGLEELQAMLAACN</sequence>
<dbReference type="AlphaFoldDB" id="A0A6H0XWU0"/>
<dbReference type="OrthoDB" id="1405469at2759"/>
<dbReference type="SUPFAM" id="SSF56112">
    <property type="entry name" value="Protein kinase-like (PK-like)"/>
    <property type="match status" value="1"/>
</dbReference>
<evidence type="ECO:0000256" key="5">
    <source>
        <dbReference type="ARBA" id="ARBA00037982"/>
    </source>
</evidence>
<evidence type="ECO:0000256" key="3">
    <source>
        <dbReference type="ARBA" id="ARBA00022777"/>
    </source>
</evidence>
<dbReference type="PANTHER" id="PTHR11042:SF187">
    <property type="entry name" value="EUKARYOTIC TRANSLATION INITIATION FACTOR 2-ALPHA KINASE 2"/>
    <property type="match status" value="1"/>
</dbReference>
<reference evidence="9 10" key="1">
    <citation type="journal article" date="2016" name="Sci. Rep.">
        <title>Peltaster fructicola genome reveals evolution from an invasive phytopathogen to an ectophytic parasite.</title>
        <authorList>
            <person name="Xu C."/>
            <person name="Chen H."/>
            <person name="Gleason M.L."/>
            <person name="Xu J.R."/>
            <person name="Liu H."/>
            <person name="Zhang R."/>
            <person name="Sun G."/>
        </authorList>
    </citation>
    <scope>NUCLEOTIDE SEQUENCE [LARGE SCALE GENOMIC DNA]</scope>
    <source>
        <strain evidence="9 10">LNHT1506</strain>
    </source>
</reference>
<dbReference type="InterPro" id="IPR017441">
    <property type="entry name" value="Protein_kinase_ATP_BS"/>
</dbReference>
<evidence type="ECO:0000256" key="2">
    <source>
        <dbReference type="ARBA" id="ARBA00022741"/>
    </source>
</evidence>
<keyword evidence="3" id="KW-0418">Kinase</keyword>
<dbReference type="GO" id="GO:0005524">
    <property type="term" value="F:ATP binding"/>
    <property type="evidence" value="ECO:0007669"/>
    <property type="project" value="UniProtKB-UniRule"/>
</dbReference>
<dbReference type="PANTHER" id="PTHR11042">
    <property type="entry name" value="EUKARYOTIC TRANSLATION INITIATION FACTOR 2-ALPHA KINASE EIF2-ALPHA KINASE -RELATED"/>
    <property type="match status" value="1"/>
</dbReference>
<evidence type="ECO:0000256" key="6">
    <source>
        <dbReference type="PROSITE-ProRule" id="PRU10141"/>
    </source>
</evidence>
<dbReference type="Gene3D" id="3.30.200.20">
    <property type="entry name" value="Phosphorylase Kinase, domain 1"/>
    <property type="match status" value="1"/>
</dbReference>
<dbReference type="PROSITE" id="PS00108">
    <property type="entry name" value="PROTEIN_KINASE_ST"/>
    <property type="match status" value="1"/>
</dbReference>
<dbReference type="SMART" id="SM00220">
    <property type="entry name" value="S_TKc"/>
    <property type="match status" value="1"/>
</dbReference>
<keyword evidence="4 6" id="KW-0067">ATP-binding</keyword>
<keyword evidence="2 6" id="KW-0547">Nucleotide-binding</keyword>
<feature type="domain" description="Protein kinase" evidence="8">
    <location>
        <begin position="217"/>
        <end position="610"/>
    </location>
</feature>
<accession>A0A6H0XWU0</accession>
<dbReference type="EMBL" id="CP051141">
    <property type="protein sequence ID" value="QIW99193.1"/>
    <property type="molecule type" value="Genomic_DNA"/>
</dbReference>
<evidence type="ECO:0000313" key="9">
    <source>
        <dbReference type="EMBL" id="QIW99193.1"/>
    </source>
</evidence>
<feature type="region of interest" description="Disordered" evidence="7">
    <location>
        <begin position="347"/>
        <end position="380"/>
    </location>
</feature>
<dbReference type="Proteomes" id="UP000503462">
    <property type="component" value="Chromosome 3"/>
</dbReference>
<comment type="similarity">
    <text evidence="5">Belongs to the protein kinase superfamily. Ser/Thr protein kinase family. GCN2 subfamily.</text>
</comment>
<dbReference type="GO" id="GO:0004694">
    <property type="term" value="F:eukaryotic translation initiation factor 2alpha kinase activity"/>
    <property type="evidence" value="ECO:0007669"/>
    <property type="project" value="TreeGrafter"/>
</dbReference>
<gene>
    <name evidence="9" type="ORF">AMS68_004711</name>
</gene>
<dbReference type="InterPro" id="IPR011009">
    <property type="entry name" value="Kinase-like_dom_sf"/>
</dbReference>
<evidence type="ECO:0000256" key="1">
    <source>
        <dbReference type="ARBA" id="ARBA00022679"/>
    </source>
</evidence>
<feature type="compositionally biased region" description="Polar residues" evidence="7">
    <location>
        <begin position="347"/>
        <end position="376"/>
    </location>
</feature>
<dbReference type="InterPro" id="IPR050339">
    <property type="entry name" value="CC_SR_Kinase"/>
</dbReference>
<proteinExistence type="inferred from homology"/>
<dbReference type="GO" id="GO:0005634">
    <property type="term" value="C:nucleus"/>
    <property type="evidence" value="ECO:0007669"/>
    <property type="project" value="TreeGrafter"/>
</dbReference>
<organism evidence="9 10">
    <name type="scientific">Peltaster fructicola</name>
    <dbReference type="NCBI Taxonomy" id="286661"/>
    <lineage>
        <taxon>Eukaryota</taxon>
        <taxon>Fungi</taxon>
        <taxon>Dikarya</taxon>
        <taxon>Ascomycota</taxon>
        <taxon>Pezizomycotina</taxon>
        <taxon>Dothideomycetes</taxon>
        <taxon>Dothideomycetes incertae sedis</taxon>
        <taxon>Peltaster</taxon>
    </lineage>
</organism>
<feature type="region of interest" description="Disordered" evidence="7">
    <location>
        <begin position="1"/>
        <end position="44"/>
    </location>
</feature>
<feature type="binding site" evidence="6">
    <location>
        <position position="247"/>
    </location>
    <ligand>
        <name>ATP</name>
        <dbReference type="ChEBI" id="CHEBI:30616"/>
    </ligand>
</feature>
<dbReference type="Pfam" id="PF00069">
    <property type="entry name" value="Pkinase"/>
    <property type="match status" value="2"/>
</dbReference>
<protein>
    <recommendedName>
        <fullName evidence="8">Protein kinase domain-containing protein</fullName>
    </recommendedName>
</protein>
<evidence type="ECO:0000256" key="7">
    <source>
        <dbReference type="SAM" id="MobiDB-lite"/>
    </source>
</evidence>
<dbReference type="InterPro" id="IPR008271">
    <property type="entry name" value="Ser/Thr_kinase_AS"/>
</dbReference>
<dbReference type="GO" id="GO:0005737">
    <property type="term" value="C:cytoplasm"/>
    <property type="evidence" value="ECO:0007669"/>
    <property type="project" value="TreeGrafter"/>
</dbReference>
<name>A0A6H0XWU0_9PEZI</name>